<feature type="region of interest" description="Disordered" evidence="3">
    <location>
        <begin position="250"/>
        <end position="272"/>
    </location>
</feature>
<keyword evidence="6" id="KW-1185">Reference proteome</keyword>
<feature type="domain" description="Protein kinase" evidence="4">
    <location>
        <begin position="118"/>
        <end position="610"/>
    </location>
</feature>
<keyword evidence="2" id="KW-0067">ATP-binding</keyword>
<evidence type="ECO:0000313" key="6">
    <source>
        <dbReference type="Proteomes" id="UP001648503"/>
    </source>
</evidence>
<gene>
    <name evidence="5" type="ORF">BASA50_002615</name>
</gene>
<organism evidence="5 6">
    <name type="scientific">Batrachochytrium salamandrivorans</name>
    <dbReference type="NCBI Taxonomy" id="1357716"/>
    <lineage>
        <taxon>Eukaryota</taxon>
        <taxon>Fungi</taxon>
        <taxon>Fungi incertae sedis</taxon>
        <taxon>Chytridiomycota</taxon>
        <taxon>Chytridiomycota incertae sedis</taxon>
        <taxon>Chytridiomycetes</taxon>
        <taxon>Rhizophydiales</taxon>
        <taxon>Rhizophydiales incertae sedis</taxon>
        <taxon>Batrachochytrium</taxon>
    </lineage>
</organism>
<protein>
    <recommendedName>
        <fullName evidence="4">Protein kinase domain-containing protein</fullName>
    </recommendedName>
</protein>
<feature type="region of interest" description="Disordered" evidence="3">
    <location>
        <begin position="522"/>
        <end position="558"/>
    </location>
</feature>
<feature type="compositionally biased region" description="Polar residues" evidence="3">
    <location>
        <begin position="522"/>
        <end position="557"/>
    </location>
</feature>
<evidence type="ECO:0000259" key="4">
    <source>
        <dbReference type="PROSITE" id="PS50011"/>
    </source>
</evidence>
<dbReference type="EMBL" id="JAFCIX010000051">
    <property type="protein sequence ID" value="KAH6600028.1"/>
    <property type="molecule type" value="Genomic_DNA"/>
</dbReference>
<dbReference type="InterPro" id="IPR011009">
    <property type="entry name" value="Kinase-like_dom_sf"/>
</dbReference>
<dbReference type="InterPro" id="IPR008271">
    <property type="entry name" value="Ser/Thr_kinase_AS"/>
</dbReference>
<name>A0ABQ8FM47_9FUNG</name>
<dbReference type="PANTHER" id="PTHR24346">
    <property type="entry name" value="MAP/MICROTUBULE AFFINITY-REGULATING KINASE"/>
    <property type="match status" value="1"/>
</dbReference>
<dbReference type="SUPFAM" id="SSF56112">
    <property type="entry name" value="Protein kinase-like (PK-like)"/>
    <property type="match status" value="1"/>
</dbReference>
<dbReference type="InterPro" id="IPR000719">
    <property type="entry name" value="Prot_kinase_dom"/>
</dbReference>
<feature type="compositionally biased region" description="Low complexity" evidence="3">
    <location>
        <begin position="250"/>
        <end position="261"/>
    </location>
</feature>
<proteinExistence type="predicted"/>
<dbReference type="PANTHER" id="PTHR24346:SF75">
    <property type="entry name" value="AURORA KINASE"/>
    <property type="match status" value="1"/>
</dbReference>
<evidence type="ECO:0000256" key="3">
    <source>
        <dbReference type="SAM" id="MobiDB-lite"/>
    </source>
</evidence>
<evidence type="ECO:0000313" key="5">
    <source>
        <dbReference type="EMBL" id="KAH6600028.1"/>
    </source>
</evidence>
<evidence type="ECO:0000256" key="2">
    <source>
        <dbReference type="ARBA" id="ARBA00022840"/>
    </source>
</evidence>
<sequence length="666" mass="71468">MKFLTQRQTAFDPSSMAAPILHTSPVTANATATDTNPTTTAISSSLPSSVEVTMATMSPSIITTPAASSSMSASLTPLGRPNRTRIAGAVRTLGYPELKTDNNSGIDLLPVAATIGKYRILRELGVGSFSFVRLALDVSSVPSSATSMNVTTAGSMNASASSSVDIHNTSCIEDIADAGSLPPTADTYNTDRVPIQYPLSHMPRKVALKCVDRTDESKTKLLRQEAAILHSLHGFGLELSEASLPSDLSELSPLLEPSHSSRQPELVDKPDALHSPIRAGAGAYDQLTAAQRDRLRNGQTHIVRSGELLENDRVLCLVLEYCPGVELFDHILDRHVVLSSGATGIPESEAKKIFRSLLEAVYFLHHHNIAHCDLKLENILVTESTPPIVKLIDFGLSLHYDPASKAAFARGSEPYISPELVLRQSINPLKADVWALGVILYAMLTLRMPFSADPPPLRGLSTLSSGGDSITSGMLATPQTPITPNPGMMSLSPAPSLVLPTLETPMRPNSFTLQSGLSYGTVASTATPNNQMQPMSPSNDTSTLRSRPSLSNGNPSTRRMFHRIAVGTYSYTPEETQYLSADAMNLVSRLLTRDATRRPYVWELFDHAWFSDMDTDGDAVAQTTNNTHDGNGVHPSAPLSDTRLGMGEGLNGVFPALSLSTARYAV</sequence>
<dbReference type="PROSITE" id="PS50011">
    <property type="entry name" value="PROTEIN_KINASE_DOM"/>
    <property type="match status" value="1"/>
</dbReference>
<dbReference type="Pfam" id="PF00069">
    <property type="entry name" value="Pkinase"/>
    <property type="match status" value="1"/>
</dbReference>
<evidence type="ECO:0000256" key="1">
    <source>
        <dbReference type="ARBA" id="ARBA00022741"/>
    </source>
</evidence>
<keyword evidence="1" id="KW-0547">Nucleotide-binding</keyword>
<dbReference type="Proteomes" id="UP001648503">
    <property type="component" value="Unassembled WGS sequence"/>
</dbReference>
<comment type="caution">
    <text evidence="5">The sequence shown here is derived from an EMBL/GenBank/DDBJ whole genome shotgun (WGS) entry which is preliminary data.</text>
</comment>
<dbReference type="PROSITE" id="PS00108">
    <property type="entry name" value="PROTEIN_KINASE_ST"/>
    <property type="match status" value="1"/>
</dbReference>
<dbReference type="SMART" id="SM00220">
    <property type="entry name" value="S_TKc"/>
    <property type="match status" value="1"/>
</dbReference>
<accession>A0ABQ8FM47</accession>
<dbReference type="Gene3D" id="1.10.510.10">
    <property type="entry name" value="Transferase(Phosphotransferase) domain 1"/>
    <property type="match status" value="2"/>
</dbReference>
<reference evidence="5 6" key="1">
    <citation type="submission" date="2021-02" db="EMBL/GenBank/DDBJ databases">
        <title>Variation within the Batrachochytrium salamandrivorans European outbreak.</title>
        <authorList>
            <person name="Kelly M."/>
            <person name="Pasmans F."/>
            <person name="Shea T.P."/>
            <person name="Munoz J.F."/>
            <person name="Carranza S."/>
            <person name="Cuomo C.A."/>
            <person name="Martel A."/>
        </authorList>
    </citation>
    <scope>NUCLEOTIDE SEQUENCE [LARGE SCALE GENOMIC DNA]</scope>
    <source>
        <strain evidence="5 6">AMFP18/2</strain>
    </source>
</reference>